<dbReference type="GO" id="GO:0070181">
    <property type="term" value="F:small ribosomal subunit rRNA binding"/>
    <property type="evidence" value="ECO:0007669"/>
    <property type="project" value="UniProtKB-UniRule"/>
</dbReference>
<protein>
    <recommendedName>
        <fullName evidence="2 6">GTPase Era</fullName>
    </recommendedName>
</protein>
<dbReference type="CDD" id="cd22534">
    <property type="entry name" value="KH-II_Era"/>
    <property type="match status" value="1"/>
</dbReference>
<dbReference type="NCBIfam" id="TIGR00436">
    <property type="entry name" value="era"/>
    <property type="match status" value="1"/>
</dbReference>
<dbReference type="GO" id="GO:0005525">
    <property type="term" value="F:GTP binding"/>
    <property type="evidence" value="ECO:0007669"/>
    <property type="project" value="UniProtKB-UniRule"/>
</dbReference>
<feature type="region of interest" description="G1" evidence="7">
    <location>
        <begin position="17"/>
        <end position="24"/>
    </location>
</feature>
<dbReference type="NCBIfam" id="TIGR00231">
    <property type="entry name" value="small_GTP"/>
    <property type="match status" value="1"/>
</dbReference>
<dbReference type="GO" id="GO:0005886">
    <property type="term" value="C:plasma membrane"/>
    <property type="evidence" value="ECO:0007669"/>
    <property type="project" value="UniProtKB-SubCell"/>
</dbReference>
<keyword evidence="6" id="KW-1003">Cell membrane</keyword>
<evidence type="ECO:0000259" key="8">
    <source>
        <dbReference type="PROSITE" id="PS51713"/>
    </source>
</evidence>
<evidence type="ECO:0000256" key="3">
    <source>
        <dbReference type="ARBA" id="ARBA00022741"/>
    </source>
</evidence>
<dbReference type="GO" id="GO:0003924">
    <property type="term" value="F:GTPase activity"/>
    <property type="evidence" value="ECO:0007669"/>
    <property type="project" value="UniProtKB-UniRule"/>
</dbReference>
<feature type="binding site" evidence="6">
    <location>
        <begin position="64"/>
        <end position="68"/>
    </location>
    <ligand>
        <name>GTP</name>
        <dbReference type="ChEBI" id="CHEBI:37565"/>
    </ligand>
</feature>
<comment type="function">
    <text evidence="6">An essential GTPase that binds both GDP and GTP, with rapid nucleotide exchange. Plays a role in 16S rRNA processing and 30S ribosomal subunit biogenesis and possibly also in cell cycle regulation and energy metabolism.</text>
</comment>
<dbReference type="InterPro" id="IPR027417">
    <property type="entry name" value="P-loop_NTPase"/>
</dbReference>
<reference evidence="9 10" key="1">
    <citation type="journal article" date="2016" name="Nat. Commun.">
        <title>Thousands of microbial genomes shed light on interconnected biogeochemical processes in an aquifer system.</title>
        <authorList>
            <person name="Anantharaman K."/>
            <person name="Brown C.T."/>
            <person name="Hug L.A."/>
            <person name="Sharon I."/>
            <person name="Castelle C.J."/>
            <person name="Probst A.J."/>
            <person name="Thomas B.C."/>
            <person name="Singh A."/>
            <person name="Wilkins M.J."/>
            <person name="Karaoz U."/>
            <person name="Brodie E.L."/>
            <person name="Williams K.H."/>
            <person name="Hubbard S.S."/>
            <person name="Banfield J.F."/>
        </authorList>
    </citation>
    <scope>NUCLEOTIDE SEQUENCE [LARGE SCALE GENOMIC DNA]</scope>
</reference>
<dbReference type="GO" id="GO:0043024">
    <property type="term" value="F:ribosomal small subunit binding"/>
    <property type="evidence" value="ECO:0007669"/>
    <property type="project" value="TreeGrafter"/>
</dbReference>
<feature type="region of interest" description="G5" evidence="7">
    <location>
        <begin position="155"/>
        <end position="157"/>
    </location>
</feature>
<dbReference type="PROSITE" id="PS51713">
    <property type="entry name" value="G_ERA"/>
    <property type="match status" value="1"/>
</dbReference>
<dbReference type="PANTHER" id="PTHR42698">
    <property type="entry name" value="GTPASE ERA"/>
    <property type="match status" value="1"/>
</dbReference>
<dbReference type="PANTHER" id="PTHR42698:SF1">
    <property type="entry name" value="GTPASE ERA, MITOCHONDRIAL"/>
    <property type="match status" value="1"/>
</dbReference>
<evidence type="ECO:0000313" key="9">
    <source>
        <dbReference type="EMBL" id="OGK04665.1"/>
    </source>
</evidence>
<evidence type="ECO:0000256" key="4">
    <source>
        <dbReference type="ARBA" id="ARBA00022884"/>
    </source>
</evidence>
<dbReference type="Gene3D" id="3.30.300.20">
    <property type="match status" value="1"/>
</dbReference>
<dbReference type="InterPro" id="IPR005225">
    <property type="entry name" value="Small_GTP-bd"/>
</dbReference>
<feature type="binding site" evidence="6">
    <location>
        <begin position="17"/>
        <end position="24"/>
    </location>
    <ligand>
        <name>GTP</name>
        <dbReference type="ChEBI" id="CHEBI:37565"/>
    </ligand>
</feature>
<dbReference type="InterPro" id="IPR030388">
    <property type="entry name" value="G_ERA_dom"/>
</dbReference>
<keyword evidence="6" id="KW-0472">Membrane</keyword>
<keyword evidence="6" id="KW-0699">rRNA-binding</keyword>
<dbReference type="Pfam" id="PF01926">
    <property type="entry name" value="MMR_HSR1"/>
    <property type="match status" value="1"/>
</dbReference>
<proteinExistence type="inferred from homology"/>
<keyword evidence="5 6" id="KW-0342">GTP-binding</keyword>
<keyword evidence="3 6" id="KW-0547">Nucleotide-binding</keyword>
<dbReference type="GO" id="GO:0005829">
    <property type="term" value="C:cytosol"/>
    <property type="evidence" value="ECO:0007669"/>
    <property type="project" value="TreeGrafter"/>
</dbReference>
<accession>A0A1F7FD96</accession>
<gene>
    <name evidence="6" type="primary">era</name>
    <name evidence="9" type="ORF">A2519_21035</name>
</gene>
<keyword evidence="6" id="KW-0690">Ribosome biogenesis</keyword>
<dbReference type="SUPFAM" id="SSF54814">
    <property type="entry name" value="Prokaryotic type KH domain (KH-domain type II)"/>
    <property type="match status" value="1"/>
</dbReference>
<dbReference type="Gene3D" id="3.40.50.300">
    <property type="entry name" value="P-loop containing nucleotide triphosphate hydrolases"/>
    <property type="match status" value="1"/>
</dbReference>
<dbReference type="CDD" id="cd04163">
    <property type="entry name" value="Era"/>
    <property type="match status" value="1"/>
</dbReference>
<dbReference type="EMBL" id="MFYX01000067">
    <property type="protein sequence ID" value="OGK04665.1"/>
    <property type="molecule type" value="Genomic_DNA"/>
</dbReference>
<dbReference type="InterPro" id="IPR006073">
    <property type="entry name" value="GTP-bd"/>
</dbReference>
<dbReference type="InterPro" id="IPR004044">
    <property type="entry name" value="KH_dom_type_2"/>
</dbReference>
<feature type="region of interest" description="G3" evidence="7">
    <location>
        <begin position="64"/>
        <end position="67"/>
    </location>
</feature>
<feature type="binding site" evidence="6">
    <location>
        <begin position="126"/>
        <end position="129"/>
    </location>
    <ligand>
        <name>GTP</name>
        <dbReference type="ChEBI" id="CHEBI:37565"/>
    </ligand>
</feature>
<keyword evidence="6" id="KW-0963">Cytoplasm</keyword>
<dbReference type="Proteomes" id="UP000179243">
    <property type="component" value="Unassembled WGS sequence"/>
</dbReference>
<keyword evidence="4 6" id="KW-0694">RNA-binding</keyword>
<organism evidence="9 10">
    <name type="scientific">Candidatus Raymondbacteria bacterium RIFOXYD12_FULL_49_13</name>
    <dbReference type="NCBI Taxonomy" id="1817890"/>
    <lineage>
        <taxon>Bacteria</taxon>
        <taxon>Raymondiibacteriota</taxon>
    </lineage>
</organism>
<sequence>MNSVPSATFSGAVAIVGAPNVGKSTLLNRIIGKKISIVSHKPQTTQGRILGILTRADRQIIFIDTPGIGKPLGKLASHLNRVAENARYEADFIVAVLDASKGLRDIDLGILEGVAQARLPVFAVINKMDLSTNERTIPLVSTLSGRFGIEEFFPVSAKTGDGLERLVDGLLKRLPENPHIYEPHEQTDQTPESVVAEFVREQIFLNAEQELPYSIMVKTEEVDIEGEIVRAAAVIYGLNARHRKILIGDGASFVKKIRLFSKKRLKEYFGKPVQLTLRVKVNEGLMDDLTAYSEE</sequence>
<comment type="subunit">
    <text evidence="6">Monomer.</text>
</comment>
<dbReference type="InterPro" id="IPR009019">
    <property type="entry name" value="KH_sf_prok-type"/>
</dbReference>
<feature type="domain" description="Era-type G" evidence="8">
    <location>
        <begin position="9"/>
        <end position="176"/>
    </location>
</feature>
<feature type="region of interest" description="G2" evidence="7">
    <location>
        <begin position="43"/>
        <end position="47"/>
    </location>
</feature>
<dbReference type="SUPFAM" id="SSF52540">
    <property type="entry name" value="P-loop containing nucleoside triphosphate hydrolases"/>
    <property type="match status" value="1"/>
</dbReference>
<evidence type="ECO:0000313" key="10">
    <source>
        <dbReference type="Proteomes" id="UP000179243"/>
    </source>
</evidence>
<dbReference type="NCBIfam" id="NF000908">
    <property type="entry name" value="PRK00089.1"/>
    <property type="match status" value="1"/>
</dbReference>
<comment type="similarity">
    <text evidence="1 6 7">Belongs to the TRAFAC class TrmE-Era-EngA-EngB-Septin-like GTPase superfamily. Era GTPase family.</text>
</comment>
<comment type="subcellular location">
    <subcellularLocation>
        <location evidence="6">Cytoplasm</location>
    </subcellularLocation>
    <subcellularLocation>
        <location evidence="6">Cell membrane</location>
        <topology evidence="6">Peripheral membrane protein</topology>
    </subcellularLocation>
</comment>
<evidence type="ECO:0000256" key="7">
    <source>
        <dbReference type="PROSITE-ProRule" id="PRU01050"/>
    </source>
</evidence>
<comment type="caution">
    <text evidence="9">The sequence shown here is derived from an EMBL/GenBank/DDBJ whole genome shotgun (WGS) entry which is preliminary data.</text>
</comment>
<feature type="region of interest" description="G4" evidence="7">
    <location>
        <begin position="126"/>
        <end position="129"/>
    </location>
</feature>
<dbReference type="InterPro" id="IPR005662">
    <property type="entry name" value="GTPase_Era-like"/>
</dbReference>
<dbReference type="HAMAP" id="MF_00367">
    <property type="entry name" value="GTPase_Era"/>
    <property type="match status" value="1"/>
</dbReference>
<dbReference type="PRINTS" id="PR00449">
    <property type="entry name" value="RASTRNSFRMNG"/>
</dbReference>
<evidence type="ECO:0000256" key="6">
    <source>
        <dbReference type="HAMAP-Rule" id="MF_00367"/>
    </source>
</evidence>
<dbReference type="Pfam" id="PF07650">
    <property type="entry name" value="KH_2"/>
    <property type="match status" value="1"/>
</dbReference>
<evidence type="ECO:0000256" key="1">
    <source>
        <dbReference type="ARBA" id="ARBA00007921"/>
    </source>
</evidence>
<name>A0A1F7FD96_UNCRA</name>
<dbReference type="InterPro" id="IPR015946">
    <property type="entry name" value="KH_dom-like_a/b"/>
</dbReference>
<evidence type="ECO:0000256" key="2">
    <source>
        <dbReference type="ARBA" id="ARBA00020484"/>
    </source>
</evidence>
<dbReference type="GO" id="GO:0000028">
    <property type="term" value="P:ribosomal small subunit assembly"/>
    <property type="evidence" value="ECO:0007669"/>
    <property type="project" value="TreeGrafter"/>
</dbReference>
<dbReference type="AlphaFoldDB" id="A0A1F7FD96"/>
<evidence type="ECO:0000256" key="5">
    <source>
        <dbReference type="ARBA" id="ARBA00023134"/>
    </source>
</evidence>